<organism evidence="3 4">
    <name type="scientific">Oxynema aestuarii AP17</name>
    <dbReference type="NCBI Taxonomy" id="2064643"/>
    <lineage>
        <taxon>Bacteria</taxon>
        <taxon>Bacillati</taxon>
        <taxon>Cyanobacteriota</taxon>
        <taxon>Cyanophyceae</taxon>
        <taxon>Oscillatoriophycideae</taxon>
        <taxon>Oscillatoriales</taxon>
        <taxon>Oscillatoriaceae</taxon>
        <taxon>Oxynema</taxon>
        <taxon>Oxynema aestuarii</taxon>
    </lineage>
</organism>
<feature type="domain" description="Glycosyl transferase family 1" evidence="2">
    <location>
        <begin position="185"/>
        <end position="371"/>
    </location>
</feature>
<keyword evidence="4" id="KW-1185">Reference proteome</keyword>
<dbReference type="Gene3D" id="3.40.50.150">
    <property type="entry name" value="Vaccinia Virus protein VP39"/>
    <property type="match status" value="1"/>
</dbReference>
<dbReference type="RefSeq" id="WP_168570113.1">
    <property type="nucleotide sequence ID" value="NZ_CP051167.1"/>
</dbReference>
<name>A0A6H1TZD1_9CYAN</name>
<dbReference type="PANTHER" id="PTHR46656:SF3">
    <property type="entry name" value="PUTATIVE-RELATED"/>
    <property type="match status" value="1"/>
</dbReference>
<feature type="domain" description="Glycosyl transferase family 1" evidence="2">
    <location>
        <begin position="615"/>
        <end position="758"/>
    </location>
</feature>
<feature type="region of interest" description="Disordered" evidence="1">
    <location>
        <begin position="835"/>
        <end position="868"/>
    </location>
</feature>
<dbReference type="Gene3D" id="3.40.50.2000">
    <property type="entry name" value="Glycogen Phosphorylase B"/>
    <property type="match status" value="2"/>
</dbReference>
<dbReference type="InterPro" id="IPR001296">
    <property type="entry name" value="Glyco_trans_1"/>
</dbReference>
<keyword evidence="3" id="KW-0808">Transferase</keyword>
<evidence type="ECO:0000313" key="4">
    <source>
        <dbReference type="Proteomes" id="UP000500857"/>
    </source>
</evidence>
<reference evidence="3 4" key="1">
    <citation type="submission" date="2020-04" db="EMBL/GenBank/DDBJ databases">
        <authorList>
            <person name="Basu S."/>
            <person name="Maruthanayagam V."/>
            <person name="Chakraborty S."/>
            <person name="Pramanik A."/>
            <person name="Mukherjee J."/>
            <person name="Brink B."/>
        </authorList>
    </citation>
    <scope>NUCLEOTIDE SEQUENCE [LARGE SCALE GENOMIC DNA]</scope>
    <source>
        <strain evidence="3 4">AP17</strain>
    </source>
</reference>
<dbReference type="SUPFAM" id="SSF53756">
    <property type="entry name" value="UDP-Glycosyltransferase/glycogen phosphorylase"/>
    <property type="match status" value="2"/>
</dbReference>
<dbReference type="CDD" id="cd03801">
    <property type="entry name" value="GT4_PimA-like"/>
    <property type="match status" value="2"/>
</dbReference>
<evidence type="ECO:0000313" key="3">
    <source>
        <dbReference type="EMBL" id="QIZ71962.1"/>
    </source>
</evidence>
<protein>
    <submittedName>
        <fullName evidence="3">Glycosyltransferase</fullName>
    </submittedName>
</protein>
<evidence type="ECO:0000256" key="1">
    <source>
        <dbReference type="SAM" id="MobiDB-lite"/>
    </source>
</evidence>
<accession>A0A6H1TZD1</accession>
<proteinExistence type="predicted"/>
<dbReference type="SUPFAM" id="SSF53335">
    <property type="entry name" value="S-adenosyl-L-methionine-dependent methyltransferases"/>
    <property type="match status" value="1"/>
</dbReference>
<dbReference type="AlphaFoldDB" id="A0A6H1TZD1"/>
<sequence length="1074" mass="120895">MTRFAENSNDKNPAKMRILVEGWRFIPHSYAIINHFQLLQLRRRPEVELFHRDRPFVKGSDWKPASGLLDEAAEATIRAIAEPPPGWVPDATLRMYCPFDLTPAPSGRTLVFGCTEWGIVTRYILRAMGVDSFQKAHGDNDTVIVTSSRWSRDGFVRSGADRDRVKVVPLGVDPTIYQPVTPAKKREIRRKFGWEEDCFLFLNVGVMWNERQGIDMLLKAFAAICDRHPEARLVLKGRDAIFPSRDSIVRASRQVLSERELQKIAPRLIYIGESLSCAQMAQLYQAADAYVSPYLAEGFNLPVLEAIACGLPVICTDGGPTDDFIRDEFALRIASQLKNPWREKERVFVVMPQFDSLVAHMERAIADAALRARSHDFGPRWVRDRFTWKQTIDRLLPLFDPAMTLDPTTVPPEIAQSEIAQSEIAQSEITQSEITLSGITSVRPSQSIIVEGWRFLPHSYAIANHYHLLEMSDRPNLQVFHRDAPFPTRDARSIADMVDRATGDRLRAIPPPPPDLFADTTLRIFSPLNLREAPNSRKTCVFGTTEWGIVHPQLLLLHDRAPLSEILDRTNTLIITPSNWSREGFLRSGAPGDRVTVVPHGVDPNLYHPVSEDERESLRRQLGWDGQFIFLNIGAMTAEKGIAPLLFAFAQIAETHPQARLVLKGSDAIYSSDESIRRVCEKTLDRRQAEIVRDRLIYIGTTLSASAIVRLYRAADVYVAPYLAEGFNLTVLEAIACGLPVICTRGGPTDDFTRPEFTWYIESQLETITKFGDLRYARSPNWDSLIALMERAIASPEFRLQARSSGPAFVGDRFTWRRVVDRLLEVILPDRAGDYTDDTAKPSLRERPPAIGQYSQYTDPTPAPPPHPPASYGVPADLTGKRVLELGTTQGYWSFEALRRGAREAIAANLQIEGVTAPFDRQCFDNYRRIRAFDPSVCSYRDLSLDALDPNQLGYFDVIFLFGTCDRVRYPLLLCDRLATLCRGELYLEAAILDDYSRDRGGLGCGYPGSQMLLEFNPNSTTNNPSQPLWRPTLYALAQLVKSAGFTQVKAWKLTDSPQTEPQCRGFVVGSHLG</sequence>
<gene>
    <name evidence="3" type="ORF">HCG48_16375</name>
</gene>
<dbReference type="EMBL" id="CP051167">
    <property type="protein sequence ID" value="QIZ71962.1"/>
    <property type="molecule type" value="Genomic_DNA"/>
</dbReference>
<feature type="compositionally biased region" description="Basic and acidic residues" evidence="1">
    <location>
        <begin position="835"/>
        <end position="848"/>
    </location>
</feature>
<dbReference type="KEGG" id="oxy:HCG48_16375"/>
<dbReference type="GO" id="GO:0016757">
    <property type="term" value="F:glycosyltransferase activity"/>
    <property type="evidence" value="ECO:0007669"/>
    <property type="project" value="InterPro"/>
</dbReference>
<dbReference type="PANTHER" id="PTHR46656">
    <property type="entry name" value="PUTATIVE-RELATED"/>
    <property type="match status" value="1"/>
</dbReference>
<evidence type="ECO:0000259" key="2">
    <source>
        <dbReference type="Pfam" id="PF00534"/>
    </source>
</evidence>
<dbReference type="InterPro" id="IPR029063">
    <property type="entry name" value="SAM-dependent_MTases_sf"/>
</dbReference>
<dbReference type="Proteomes" id="UP000500857">
    <property type="component" value="Chromosome"/>
</dbReference>
<dbReference type="Pfam" id="PF00534">
    <property type="entry name" value="Glycos_transf_1"/>
    <property type="match status" value="2"/>
</dbReference>